<dbReference type="OrthoDB" id="273043at2"/>
<evidence type="ECO:0000313" key="4">
    <source>
        <dbReference type="Proteomes" id="UP000316476"/>
    </source>
</evidence>
<feature type="coiled-coil region" evidence="1">
    <location>
        <begin position="53"/>
        <end position="161"/>
    </location>
</feature>
<accession>A0A5C6FWA3</accession>
<sequence>MKRRRSYSGGVSFFAFQDIVTGVVGIFILITIIMVLELVDRVESAPASTSVNMAELQAMLAEYTVESIRLQDEYDRRVETQGQSASLNKFNFSQEMERLKSGLEIAKTEKAELEDRIDALDSSLEAINSEKLEVLGELADLEESRERIEQLKELAKKMAQTSAIVEQTTSPIYRDDMPNGRSLCVVVVGDSVLTIKDSATQSVKRITVPRIPGRFSTWLAGVGVRQRHFFVLVKPGGAQNFADIQSALQESRASFGFDVVGQDAEFTLAFELGVK</sequence>
<dbReference type="AlphaFoldDB" id="A0A5C6FWA3"/>
<evidence type="ECO:0000256" key="1">
    <source>
        <dbReference type="SAM" id="Coils"/>
    </source>
</evidence>
<name>A0A5C6FWA3_9PLAN</name>
<dbReference type="Proteomes" id="UP000316476">
    <property type="component" value="Unassembled WGS sequence"/>
</dbReference>
<keyword evidence="1" id="KW-0175">Coiled coil</keyword>
<evidence type="ECO:0000256" key="2">
    <source>
        <dbReference type="SAM" id="Phobius"/>
    </source>
</evidence>
<feature type="transmembrane region" description="Helical" evidence="2">
    <location>
        <begin position="12"/>
        <end position="36"/>
    </location>
</feature>
<dbReference type="RefSeq" id="WP_146412403.1">
    <property type="nucleotide sequence ID" value="NZ_SJPZ01000001.1"/>
</dbReference>
<proteinExistence type="predicted"/>
<keyword evidence="2" id="KW-1133">Transmembrane helix</keyword>
<evidence type="ECO:0000313" key="3">
    <source>
        <dbReference type="EMBL" id="TWU65935.1"/>
    </source>
</evidence>
<protein>
    <submittedName>
        <fullName evidence="3">Uncharacterized protein</fullName>
    </submittedName>
</protein>
<keyword evidence="2" id="KW-0472">Membrane</keyword>
<dbReference type="EMBL" id="SJPZ01000001">
    <property type="protein sequence ID" value="TWU65935.1"/>
    <property type="molecule type" value="Genomic_DNA"/>
</dbReference>
<gene>
    <name evidence="3" type="ORF">V7x_14890</name>
</gene>
<keyword evidence="2" id="KW-0812">Transmembrane</keyword>
<organism evidence="3 4">
    <name type="scientific">Crateriforma conspicua</name>
    <dbReference type="NCBI Taxonomy" id="2527996"/>
    <lineage>
        <taxon>Bacteria</taxon>
        <taxon>Pseudomonadati</taxon>
        <taxon>Planctomycetota</taxon>
        <taxon>Planctomycetia</taxon>
        <taxon>Planctomycetales</taxon>
        <taxon>Planctomycetaceae</taxon>
        <taxon>Crateriforma</taxon>
    </lineage>
</organism>
<comment type="caution">
    <text evidence="3">The sequence shown here is derived from an EMBL/GenBank/DDBJ whole genome shotgun (WGS) entry which is preliminary data.</text>
</comment>
<reference evidence="3 4" key="1">
    <citation type="submission" date="2019-02" db="EMBL/GenBank/DDBJ databases">
        <title>Deep-cultivation of Planctomycetes and their phenomic and genomic characterization uncovers novel biology.</title>
        <authorList>
            <person name="Wiegand S."/>
            <person name="Jogler M."/>
            <person name="Boedeker C."/>
            <person name="Pinto D."/>
            <person name="Vollmers J."/>
            <person name="Rivas-Marin E."/>
            <person name="Kohn T."/>
            <person name="Peeters S.H."/>
            <person name="Heuer A."/>
            <person name="Rast P."/>
            <person name="Oberbeckmann S."/>
            <person name="Bunk B."/>
            <person name="Jeske O."/>
            <person name="Meyerdierks A."/>
            <person name="Storesund J.E."/>
            <person name="Kallscheuer N."/>
            <person name="Luecker S."/>
            <person name="Lage O.M."/>
            <person name="Pohl T."/>
            <person name="Merkel B.J."/>
            <person name="Hornburger P."/>
            <person name="Mueller R.-W."/>
            <person name="Bruemmer F."/>
            <person name="Labrenz M."/>
            <person name="Spormann A.M."/>
            <person name="Op Den Camp H."/>
            <person name="Overmann J."/>
            <person name="Amann R."/>
            <person name="Jetten M.S.M."/>
            <person name="Mascher T."/>
            <person name="Medema M.H."/>
            <person name="Devos D.P."/>
            <person name="Kaster A.-K."/>
            <person name="Ovreas L."/>
            <person name="Rohde M."/>
            <person name="Galperin M.Y."/>
            <person name="Jogler C."/>
        </authorList>
    </citation>
    <scope>NUCLEOTIDE SEQUENCE [LARGE SCALE GENOMIC DNA]</scope>
    <source>
        <strain evidence="3 4">V7</strain>
    </source>
</reference>